<dbReference type="RefSeq" id="WP_147828076.1">
    <property type="nucleotide sequence ID" value="NZ_BPQG01000032.1"/>
</dbReference>
<sequence length="87" mass="9263">MTDAAKAERPIGRGRAGDGIADGGGVSQTIVPDSAGRHRGSSRLSDHAQARIGSTLRSLYDGLVQQPVPDRFRDLIERLDAKEPKSP</sequence>
<evidence type="ECO:0000313" key="3">
    <source>
        <dbReference type="EMBL" id="GJD44373.1"/>
    </source>
</evidence>
<accession>A0ABQ4QGL1</accession>
<feature type="domain" description="Anti-sigma factor NepR" evidence="2">
    <location>
        <begin position="49"/>
        <end position="83"/>
    </location>
</feature>
<dbReference type="EMBL" id="BPQG01000032">
    <property type="protein sequence ID" value="GJD44373.1"/>
    <property type="molecule type" value="Genomic_DNA"/>
</dbReference>
<comment type="caution">
    <text evidence="3">The sequence shown here is derived from an EMBL/GenBank/DDBJ whole genome shotgun (WGS) entry which is preliminary data.</text>
</comment>
<gene>
    <name evidence="3" type="ORF">AFCDBAGC_2240</name>
</gene>
<evidence type="ECO:0000256" key="1">
    <source>
        <dbReference type="SAM" id="MobiDB-lite"/>
    </source>
</evidence>
<feature type="compositionally biased region" description="Basic and acidic residues" evidence="1">
    <location>
        <begin position="1"/>
        <end position="11"/>
    </location>
</feature>
<name>A0ABQ4QGL1_9HYPH</name>
<proteinExistence type="predicted"/>
<reference evidence="3 4" key="1">
    <citation type="journal article" date="2021" name="Front. Microbiol.">
        <title>Comprehensive Comparative Genomics and Phenotyping of Methylobacterium Species.</title>
        <authorList>
            <person name="Alessa O."/>
            <person name="Ogura Y."/>
            <person name="Fujitani Y."/>
            <person name="Takami H."/>
            <person name="Hayashi T."/>
            <person name="Sahin N."/>
            <person name="Tani A."/>
        </authorList>
    </citation>
    <scope>NUCLEOTIDE SEQUENCE [LARGE SCALE GENOMIC DNA]</scope>
    <source>
        <strain evidence="3 4">DSM 23679</strain>
    </source>
</reference>
<evidence type="ECO:0000259" key="2">
    <source>
        <dbReference type="Pfam" id="PF18557"/>
    </source>
</evidence>
<dbReference type="Proteomes" id="UP001055117">
    <property type="component" value="Unassembled WGS sequence"/>
</dbReference>
<evidence type="ECO:0000313" key="4">
    <source>
        <dbReference type="Proteomes" id="UP001055117"/>
    </source>
</evidence>
<keyword evidence="4" id="KW-1185">Reference proteome</keyword>
<dbReference type="InterPro" id="IPR041649">
    <property type="entry name" value="NepR"/>
</dbReference>
<protein>
    <recommendedName>
        <fullName evidence="2">Anti-sigma factor NepR domain-containing protein</fullName>
    </recommendedName>
</protein>
<organism evidence="3 4">
    <name type="scientific">Methylobacterium cerastii</name>
    <dbReference type="NCBI Taxonomy" id="932741"/>
    <lineage>
        <taxon>Bacteria</taxon>
        <taxon>Pseudomonadati</taxon>
        <taxon>Pseudomonadota</taxon>
        <taxon>Alphaproteobacteria</taxon>
        <taxon>Hyphomicrobiales</taxon>
        <taxon>Methylobacteriaceae</taxon>
        <taxon>Methylobacterium</taxon>
    </lineage>
</organism>
<dbReference type="Pfam" id="PF18557">
    <property type="entry name" value="NepR"/>
    <property type="match status" value="1"/>
</dbReference>
<feature type="region of interest" description="Disordered" evidence="1">
    <location>
        <begin position="1"/>
        <end position="49"/>
    </location>
</feature>